<name>A0A852VZN5_9MICO</name>
<accession>A0A852VZN5</accession>
<dbReference type="EMBL" id="JACCAE010000001">
    <property type="protein sequence ID" value="NYF99185.1"/>
    <property type="molecule type" value="Genomic_DNA"/>
</dbReference>
<dbReference type="InterPro" id="IPR012338">
    <property type="entry name" value="Beta-lactam/transpept-like"/>
</dbReference>
<evidence type="ECO:0000313" key="2">
    <source>
        <dbReference type="EMBL" id="NYF99185.1"/>
    </source>
</evidence>
<proteinExistence type="predicted"/>
<reference evidence="2 3" key="1">
    <citation type="submission" date="2020-07" db="EMBL/GenBank/DDBJ databases">
        <title>Sequencing the genomes of 1000 actinobacteria strains.</title>
        <authorList>
            <person name="Klenk H.-P."/>
        </authorList>
    </citation>
    <scope>NUCLEOTIDE SEQUENCE [LARGE SCALE GENOMIC DNA]</scope>
    <source>
        <strain evidence="2 3">DSM 26154</strain>
    </source>
</reference>
<dbReference type="SUPFAM" id="SSF56601">
    <property type="entry name" value="beta-lactamase/transpeptidase-like"/>
    <property type="match status" value="1"/>
</dbReference>
<comment type="caution">
    <text evidence="2">The sequence shown here is derived from an EMBL/GenBank/DDBJ whole genome shotgun (WGS) entry which is preliminary data.</text>
</comment>
<evidence type="ECO:0000313" key="3">
    <source>
        <dbReference type="Proteomes" id="UP000554054"/>
    </source>
</evidence>
<protein>
    <submittedName>
        <fullName evidence="2">CubicO group peptidase (Beta-lactamase class C family)</fullName>
    </submittedName>
</protein>
<dbReference type="PANTHER" id="PTHR43283">
    <property type="entry name" value="BETA-LACTAMASE-RELATED"/>
    <property type="match status" value="1"/>
</dbReference>
<dbReference type="Pfam" id="PF00144">
    <property type="entry name" value="Beta-lactamase"/>
    <property type="match status" value="1"/>
</dbReference>
<sequence length="366" mass="38213">MTGTLTRLAPTLDALVDDGALVGWVAGVQDPEGVAVAAGGHRRVGGPPMNPQTLFSIASCSKPVGGVLALRLAEMDVLALDDPVERWLPELAGPRVLVRPDADLDDTVPAERPMTVRHLLTMTPGFGWVSEGPLAVAMNDVGVAPGPFPPPMGPKEYMTRLASLPLANQPGSTWRYHTSSDVLGVLLARAADTSVDDLLEEHVRGPLGLVDTGFTGDPDRMAGVHTAALTGGLVPFPLPEGTFTTPPEFESLATGLVATVTDQLAVLASLVGTGPALLTPESLQEMRRPHITDDQRSAVADLLDPDSSWGLHVETRPDGVFGWAGGLGTIGYADPATGRAAFLATQVTVDAPGTVAAFDAFWHLLD</sequence>
<feature type="domain" description="Beta-lactamase-related" evidence="1">
    <location>
        <begin position="11"/>
        <end position="350"/>
    </location>
</feature>
<dbReference type="Gene3D" id="3.40.710.10">
    <property type="entry name" value="DD-peptidase/beta-lactamase superfamily"/>
    <property type="match status" value="1"/>
</dbReference>
<dbReference type="RefSeq" id="WP_221935327.1">
    <property type="nucleotide sequence ID" value="NZ_JACCAE010000001.1"/>
</dbReference>
<dbReference type="AlphaFoldDB" id="A0A852VZN5"/>
<gene>
    <name evidence="2" type="ORF">BJY20_002577</name>
</gene>
<dbReference type="Proteomes" id="UP000554054">
    <property type="component" value="Unassembled WGS sequence"/>
</dbReference>
<keyword evidence="3" id="KW-1185">Reference proteome</keyword>
<dbReference type="PANTHER" id="PTHR43283:SF3">
    <property type="entry name" value="BETA-LACTAMASE FAMILY PROTEIN (AFU_ORTHOLOGUE AFUA_5G07500)"/>
    <property type="match status" value="1"/>
</dbReference>
<dbReference type="InterPro" id="IPR001466">
    <property type="entry name" value="Beta-lactam-related"/>
</dbReference>
<organism evidence="2 3">
    <name type="scientific">Janibacter cremeus</name>
    <dbReference type="NCBI Taxonomy" id="1285192"/>
    <lineage>
        <taxon>Bacteria</taxon>
        <taxon>Bacillati</taxon>
        <taxon>Actinomycetota</taxon>
        <taxon>Actinomycetes</taxon>
        <taxon>Micrococcales</taxon>
        <taxon>Intrasporangiaceae</taxon>
        <taxon>Janibacter</taxon>
    </lineage>
</organism>
<dbReference type="InterPro" id="IPR050789">
    <property type="entry name" value="Diverse_Enzym_Activities"/>
</dbReference>
<evidence type="ECO:0000259" key="1">
    <source>
        <dbReference type="Pfam" id="PF00144"/>
    </source>
</evidence>